<evidence type="ECO:0000256" key="6">
    <source>
        <dbReference type="ARBA" id="ARBA00022692"/>
    </source>
</evidence>
<keyword evidence="6" id="KW-0812">Transmembrane</keyword>
<dbReference type="InterPro" id="IPR003715">
    <property type="entry name" value="Poly_export_N"/>
</dbReference>
<evidence type="ECO:0000256" key="14">
    <source>
        <dbReference type="ARBA" id="ARBA00023288"/>
    </source>
</evidence>
<protein>
    <submittedName>
        <fullName evidence="17">Polysaccharide biosynthesis/export family protein</fullName>
    </submittedName>
</protein>
<dbReference type="PANTHER" id="PTHR33619">
    <property type="entry name" value="POLYSACCHARIDE EXPORT PROTEIN GFCE-RELATED"/>
    <property type="match status" value="1"/>
</dbReference>
<evidence type="ECO:0000256" key="3">
    <source>
        <dbReference type="ARBA" id="ARBA00022448"/>
    </source>
</evidence>
<evidence type="ECO:0000256" key="9">
    <source>
        <dbReference type="ARBA" id="ARBA00023065"/>
    </source>
</evidence>
<evidence type="ECO:0000313" key="18">
    <source>
        <dbReference type="Proteomes" id="UP001628091"/>
    </source>
</evidence>
<dbReference type="PANTHER" id="PTHR33619:SF3">
    <property type="entry name" value="POLYSACCHARIDE EXPORT PROTEIN GFCE-RELATED"/>
    <property type="match status" value="1"/>
</dbReference>
<evidence type="ECO:0000259" key="15">
    <source>
        <dbReference type="Pfam" id="PF02563"/>
    </source>
</evidence>
<dbReference type="Gene3D" id="3.30.1950.10">
    <property type="entry name" value="wza like domain"/>
    <property type="match status" value="1"/>
</dbReference>
<name>A0ABQ0H5R8_9HYPH</name>
<evidence type="ECO:0000256" key="12">
    <source>
        <dbReference type="ARBA" id="ARBA00023139"/>
    </source>
</evidence>
<comment type="similarity">
    <text evidence="2">Belongs to the BexD/CtrA/VexA family.</text>
</comment>
<keyword evidence="3" id="KW-0813">Transport</keyword>
<evidence type="ECO:0000256" key="2">
    <source>
        <dbReference type="ARBA" id="ARBA00009450"/>
    </source>
</evidence>
<evidence type="ECO:0000256" key="13">
    <source>
        <dbReference type="ARBA" id="ARBA00023237"/>
    </source>
</evidence>
<comment type="caution">
    <text evidence="17">The sequence shown here is derived from an EMBL/GenBank/DDBJ whole genome shotgun (WGS) entry which is preliminary data.</text>
</comment>
<dbReference type="Proteomes" id="UP001628091">
    <property type="component" value="Unassembled WGS sequence"/>
</dbReference>
<evidence type="ECO:0000256" key="11">
    <source>
        <dbReference type="ARBA" id="ARBA00023136"/>
    </source>
</evidence>
<evidence type="ECO:0000313" key="17">
    <source>
        <dbReference type="EMBL" id="GAB1584274.1"/>
    </source>
</evidence>
<accession>A0ABQ0H5R8</accession>
<keyword evidence="14" id="KW-0449">Lipoprotein</keyword>
<evidence type="ECO:0000256" key="10">
    <source>
        <dbReference type="ARBA" id="ARBA00023114"/>
    </source>
</evidence>
<dbReference type="Pfam" id="PF02563">
    <property type="entry name" value="Poly_export"/>
    <property type="match status" value="1"/>
</dbReference>
<dbReference type="EMBL" id="BAAFZP010000002">
    <property type="protein sequence ID" value="GAB1584274.1"/>
    <property type="molecule type" value="Genomic_DNA"/>
</dbReference>
<keyword evidence="5" id="KW-0762">Sugar transport</keyword>
<keyword evidence="7" id="KW-0732">Signal</keyword>
<dbReference type="InterPro" id="IPR049712">
    <property type="entry name" value="Poly_export"/>
</dbReference>
<keyword evidence="9" id="KW-0406">Ion transport</keyword>
<keyword evidence="4" id="KW-1134">Transmembrane beta strand</keyword>
<keyword evidence="8" id="KW-0625">Polysaccharide transport</keyword>
<keyword evidence="10" id="KW-0626">Porin</keyword>
<proteinExistence type="inferred from homology"/>
<dbReference type="Gene3D" id="3.10.560.10">
    <property type="entry name" value="Outer membrane lipoprotein wza domain like"/>
    <property type="match status" value="2"/>
</dbReference>
<dbReference type="InterPro" id="IPR054765">
    <property type="entry name" value="SLBB_dom"/>
</dbReference>
<keyword evidence="11" id="KW-0472">Membrane</keyword>
<dbReference type="Pfam" id="PF22461">
    <property type="entry name" value="SLBB_2"/>
    <property type="match status" value="2"/>
</dbReference>
<reference evidence="17 18" key="1">
    <citation type="submission" date="2024-10" db="EMBL/GenBank/DDBJ databases">
        <title>Isolation, draft genome sequencing and identification of Phyllobacterium sp. NSA23, isolated from leaf soil.</title>
        <authorList>
            <person name="Akita H."/>
        </authorList>
    </citation>
    <scope>NUCLEOTIDE SEQUENCE [LARGE SCALE GENOMIC DNA]</scope>
    <source>
        <strain evidence="17 18">NSA23</strain>
    </source>
</reference>
<keyword evidence="12" id="KW-0564">Palmitate</keyword>
<comment type="subcellular location">
    <subcellularLocation>
        <location evidence="1">Cell outer membrane</location>
        <topology evidence="1">Multi-pass membrane protein</topology>
    </subcellularLocation>
</comment>
<evidence type="ECO:0000256" key="5">
    <source>
        <dbReference type="ARBA" id="ARBA00022597"/>
    </source>
</evidence>
<evidence type="ECO:0000256" key="8">
    <source>
        <dbReference type="ARBA" id="ARBA00023047"/>
    </source>
</evidence>
<keyword evidence="13" id="KW-0998">Cell outer membrane</keyword>
<evidence type="ECO:0000256" key="1">
    <source>
        <dbReference type="ARBA" id="ARBA00004571"/>
    </source>
</evidence>
<evidence type="ECO:0000256" key="7">
    <source>
        <dbReference type="ARBA" id="ARBA00022729"/>
    </source>
</evidence>
<feature type="domain" description="SLBB" evidence="16">
    <location>
        <begin position="167"/>
        <end position="247"/>
    </location>
</feature>
<gene>
    <name evidence="17" type="ORF">PPNSA23_42170</name>
</gene>
<sequence>MIEVTILDAGEEGLLSPTQVKVLNLGRFTVDQDGFVTLPFVGRQRTADRSPESLQKQIVEGLRGAAINPQVTVTVVERPSSSVTVSGNVRSPGRFPLAGGEERVLDAIASTGGSASALSSTIVTLVRGSQRASAPFDRLVGDDRQNVRLQPGDQIIVEGNEPSFTALGAFKSTGEFKFDAGKLTLAKALGRVGGLVDDRADARNVYLFRSQTETASARPVIYHINLREVANFASMQTFQMQDGDILYASNVPIVNAAKLLTVLQKSPPLPAAPAPEK</sequence>
<feature type="domain" description="Polysaccharide export protein N-terminal" evidence="15">
    <location>
        <begin position="21"/>
        <end position="75"/>
    </location>
</feature>
<evidence type="ECO:0000256" key="4">
    <source>
        <dbReference type="ARBA" id="ARBA00022452"/>
    </source>
</evidence>
<organism evidence="17 18">
    <name type="scientific">Phyllobacterium phragmitis</name>
    <dbReference type="NCBI Taxonomy" id="2670329"/>
    <lineage>
        <taxon>Bacteria</taxon>
        <taxon>Pseudomonadati</taxon>
        <taxon>Pseudomonadota</taxon>
        <taxon>Alphaproteobacteria</taxon>
        <taxon>Hyphomicrobiales</taxon>
        <taxon>Phyllobacteriaceae</taxon>
        <taxon>Phyllobacterium</taxon>
    </lineage>
</organism>
<evidence type="ECO:0000259" key="16">
    <source>
        <dbReference type="Pfam" id="PF22461"/>
    </source>
</evidence>
<feature type="domain" description="SLBB" evidence="16">
    <location>
        <begin position="82"/>
        <end position="157"/>
    </location>
</feature>
<keyword evidence="18" id="KW-1185">Reference proteome</keyword>